<feature type="coiled-coil region" evidence="11">
    <location>
        <begin position="92"/>
        <end position="119"/>
    </location>
</feature>
<dbReference type="Gene3D" id="1.10.287.130">
    <property type="match status" value="1"/>
</dbReference>
<dbReference type="CDD" id="cd00130">
    <property type="entry name" value="PAS"/>
    <property type="match status" value="1"/>
</dbReference>
<dbReference type="InterPro" id="IPR005467">
    <property type="entry name" value="His_kinase_dom"/>
</dbReference>
<keyword evidence="7" id="KW-0418">Kinase</keyword>
<dbReference type="InterPro" id="IPR050351">
    <property type="entry name" value="BphY/WalK/GraS-like"/>
</dbReference>
<dbReference type="PROSITE" id="PS50109">
    <property type="entry name" value="HIS_KIN"/>
    <property type="match status" value="1"/>
</dbReference>
<evidence type="ECO:0000256" key="5">
    <source>
        <dbReference type="ARBA" id="ARBA00022679"/>
    </source>
</evidence>
<dbReference type="PROSITE" id="PS50112">
    <property type="entry name" value="PAS"/>
    <property type="match status" value="1"/>
</dbReference>
<keyword evidence="8" id="KW-0067">ATP-binding</keyword>
<keyword evidence="16" id="KW-1185">Reference proteome</keyword>
<keyword evidence="6" id="KW-0547">Nucleotide-binding</keyword>
<evidence type="ECO:0000313" key="15">
    <source>
        <dbReference type="EMBL" id="GAA0429451.1"/>
    </source>
</evidence>
<dbReference type="SMART" id="SM00388">
    <property type="entry name" value="HisKA"/>
    <property type="match status" value="1"/>
</dbReference>
<keyword evidence="9" id="KW-0902">Two-component regulatory system</keyword>
<evidence type="ECO:0000256" key="4">
    <source>
        <dbReference type="ARBA" id="ARBA00022553"/>
    </source>
</evidence>
<dbReference type="InterPro" id="IPR036890">
    <property type="entry name" value="HATPase_C_sf"/>
</dbReference>
<comment type="caution">
    <text evidence="15">The sequence shown here is derived from an EMBL/GenBank/DDBJ whole genome shotgun (WGS) entry which is preliminary data.</text>
</comment>
<organism evidence="15 16">
    <name type="scientific">Lentibacillus halophilus</name>
    <dbReference type="NCBI Taxonomy" id="295065"/>
    <lineage>
        <taxon>Bacteria</taxon>
        <taxon>Bacillati</taxon>
        <taxon>Bacillota</taxon>
        <taxon>Bacilli</taxon>
        <taxon>Bacillales</taxon>
        <taxon>Bacillaceae</taxon>
        <taxon>Lentibacillus</taxon>
    </lineage>
</organism>
<evidence type="ECO:0000313" key="16">
    <source>
        <dbReference type="Proteomes" id="UP001501459"/>
    </source>
</evidence>
<keyword evidence="10 12" id="KW-0472">Membrane</keyword>
<evidence type="ECO:0000256" key="2">
    <source>
        <dbReference type="ARBA" id="ARBA00004370"/>
    </source>
</evidence>
<dbReference type="NCBIfam" id="NF046044">
    <property type="entry name" value="PnpS"/>
    <property type="match status" value="1"/>
</dbReference>
<dbReference type="Proteomes" id="UP001501459">
    <property type="component" value="Unassembled WGS sequence"/>
</dbReference>
<dbReference type="SUPFAM" id="SSF47384">
    <property type="entry name" value="Homodimeric domain of signal transducing histidine kinase"/>
    <property type="match status" value="1"/>
</dbReference>
<dbReference type="Pfam" id="PF13188">
    <property type="entry name" value="PAS_8"/>
    <property type="match status" value="1"/>
</dbReference>
<keyword evidence="5" id="KW-0808">Transferase</keyword>
<evidence type="ECO:0000256" key="9">
    <source>
        <dbReference type="ARBA" id="ARBA00023012"/>
    </source>
</evidence>
<evidence type="ECO:0000256" key="3">
    <source>
        <dbReference type="ARBA" id="ARBA00012438"/>
    </source>
</evidence>
<gene>
    <name evidence="15" type="ORF">GCM10008983_02260</name>
</gene>
<dbReference type="SUPFAM" id="SSF55874">
    <property type="entry name" value="ATPase domain of HSP90 chaperone/DNA topoisomerase II/histidine kinase"/>
    <property type="match status" value="1"/>
</dbReference>
<dbReference type="SMART" id="SM00387">
    <property type="entry name" value="HATPase_c"/>
    <property type="match status" value="1"/>
</dbReference>
<evidence type="ECO:0000256" key="6">
    <source>
        <dbReference type="ARBA" id="ARBA00022741"/>
    </source>
</evidence>
<dbReference type="RefSeq" id="WP_343750609.1">
    <property type="nucleotide sequence ID" value="NZ_BAAADM010000005.1"/>
</dbReference>
<evidence type="ECO:0000256" key="12">
    <source>
        <dbReference type="SAM" id="Phobius"/>
    </source>
</evidence>
<dbReference type="Gene3D" id="3.30.565.10">
    <property type="entry name" value="Histidine kinase-like ATPase, C-terminal domain"/>
    <property type="match status" value="1"/>
</dbReference>
<dbReference type="EMBL" id="BAAADM010000005">
    <property type="protein sequence ID" value="GAA0429451.1"/>
    <property type="molecule type" value="Genomic_DNA"/>
</dbReference>
<dbReference type="Gene3D" id="3.30.450.20">
    <property type="entry name" value="PAS domain"/>
    <property type="match status" value="1"/>
</dbReference>
<dbReference type="NCBIfam" id="TIGR00229">
    <property type="entry name" value="sensory_box"/>
    <property type="match status" value="1"/>
</dbReference>
<dbReference type="PRINTS" id="PR00344">
    <property type="entry name" value="BCTRLSENSOR"/>
</dbReference>
<evidence type="ECO:0000256" key="11">
    <source>
        <dbReference type="SAM" id="Coils"/>
    </source>
</evidence>
<dbReference type="CDD" id="cd00075">
    <property type="entry name" value="HATPase"/>
    <property type="match status" value="1"/>
</dbReference>
<dbReference type="CDD" id="cd00082">
    <property type="entry name" value="HisKA"/>
    <property type="match status" value="1"/>
</dbReference>
<dbReference type="InterPro" id="IPR003661">
    <property type="entry name" value="HisK_dim/P_dom"/>
</dbReference>
<evidence type="ECO:0000256" key="7">
    <source>
        <dbReference type="ARBA" id="ARBA00022777"/>
    </source>
</evidence>
<sequence>MRLRPLFTKPLAAYHASIFILLIATGAIISLLTNEYIILGSILIVEYVGLLIIMLHVYEKYMKPIKKTTKAVNEFLKGNYRTRIQHTESGNIGELNNKLNELARNLSEFRMQEQMKEEQLSTVIDNTQSGLVLLDGKGYIHLVNRKFLSMFGGESGDYRSFLYYDVLENETIHETVQQTFLYERNIIESFTQVIDVDKRYIEIIGAPIFNERNMLKGAVLLLYDITHLKKLELMRKDFVANVSHELKTPITSITGFAETLLNGAMNDKKTLHSFLTIIYDESYRLQGLIEDLLTLSELEKDNFKLAKTTVHMDKLTGEIIPIIQHRAEQKGINMEMNVQEGITLQGDRERIKQVVINLLTNAINYSPENGEVILTVFDETEYVHVSVSDNGIGIDQAVIPRIFERFYRVDKARSRNTGGTGLGLAIVKHIVEVHDGHISVESEPDNGSTFHVYLPK</sequence>
<feature type="domain" description="Histidine kinase" evidence="13">
    <location>
        <begin position="241"/>
        <end position="456"/>
    </location>
</feature>
<dbReference type="InterPro" id="IPR000014">
    <property type="entry name" value="PAS"/>
</dbReference>
<keyword evidence="12" id="KW-1133">Transmembrane helix</keyword>
<dbReference type="CDD" id="cd06225">
    <property type="entry name" value="HAMP"/>
    <property type="match status" value="1"/>
</dbReference>
<accession>A0ABN0Z205</accession>
<comment type="catalytic activity">
    <reaction evidence="1">
        <text>ATP + protein L-histidine = ADP + protein N-phospho-L-histidine.</text>
        <dbReference type="EC" id="2.7.13.3"/>
    </reaction>
</comment>
<keyword evidence="12" id="KW-0812">Transmembrane</keyword>
<comment type="subcellular location">
    <subcellularLocation>
        <location evidence="2">Membrane</location>
    </subcellularLocation>
</comment>
<protein>
    <recommendedName>
        <fullName evidence="3">histidine kinase</fullName>
        <ecNumber evidence="3">2.7.13.3</ecNumber>
    </recommendedName>
</protein>
<dbReference type="SUPFAM" id="SSF55785">
    <property type="entry name" value="PYP-like sensor domain (PAS domain)"/>
    <property type="match status" value="1"/>
</dbReference>
<reference evidence="15 16" key="1">
    <citation type="journal article" date="2019" name="Int. J. Syst. Evol. Microbiol.">
        <title>The Global Catalogue of Microorganisms (GCM) 10K type strain sequencing project: providing services to taxonomists for standard genome sequencing and annotation.</title>
        <authorList>
            <consortium name="The Broad Institute Genomics Platform"/>
            <consortium name="The Broad Institute Genome Sequencing Center for Infectious Disease"/>
            <person name="Wu L."/>
            <person name="Ma J."/>
        </authorList>
    </citation>
    <scope>NUCLEOTIDE SEQUENCE [LARGE SCALE GENOMIC DNA]</scope>
    <source>
        <strain evidence="15 16">JCM 12149</strain>
    </source>
</reference>
<dbReference type="Pfam" id="PF00512">
    <property type="entry name" value="HisKA"/>
    <property type="match status" value="1"/>
</dbReference>
<feature type="transmembrane region" description="Helical" evidence="12">
    <location>
        <begin position="37"/>
        <end position="58"/>
    </location>
</feature>
<keyword evidence="4" id="KW-0597">Phosphoprotein</keyword>
<dbReference type="Gene3D" id="6.10.340.10">
    <property type="match status" value="1"/>
</dbReference>
<evidence type="ECO:0000256" key="8">
    <source>
        <dbReference type="ARBA" id="ARBA00022840"/>
    </source>
</evidence>
<evidence type="ECO:0000259" key="13">
    <source>
        <dbReference type="PROSITE" id="PS50109"/>
    </source>
</evidence>
<dbReference type="InterPro" id="IPR036097">
    <property type="entry name" value="HisK_dim/P_sf"/>
</dbReference>
<name>A0ABN0Z205_9BACI</name>
<dbReference type="EC" id="2.7.13.3" evidence="3"/>
<dbReference type="PANTHER" id="PTHR45453">
    <property type="entry name" value="PHOSPHATE REGULON SENSOR PROTEIN PHOR"/>
    <property type="match status" value="1"/>
</dbReference>
<dbReference type="InterPro" id="IPR035965">
    <property type="entry name" value="PAS-like_dom_sf"/>
</dbReference>
<keyword evidence="11" id="KW-0175">Coiled coil</keyword>
<dbReference type="SUPFAM" id="SSF158472">
    <property type="entry name" value="HAMP domain-like"/>
    <property type="match status" value="1"/>
</dbReference>
<evidence type="ECO:0000259" key="14">
    <source>
        <dbReference type="PROSITE" id="PS50112"/>
    </source>
</evidence>
<proteinExistence type="predicted"/>
<feature type="transmembrane region" description="Helical" evidence="12">
    <location>
        <begin position="12"/>
        <end position="31"/>
    </location>
</feature>
<dbReference type="Pfam" id="PF02518">
    <property type="entry name" value="HATPase_c"/>
    <property type="match status" value="1"/>
</dbReference>
<evidence type="ECO:0000256" key="10">
    <source>
        <dbReference type="ARBA" id="ARBA00023136"/>
    </source>
</evidence>
<dbReference type="PANTHER" id="PTHR45453:SF1">
    <property type="entry name" value="PHOSPHATE REGULON SENSOR PROTEIN PHOR"/>
    <property type="match status" value="1"/>
</dbReference>
<dbReference type="InterPro" id="IPR004358">
    <property type="entry name" value="Sig_transdc_His_kin-like_C"/>
</dbReference>
<evidence type="ECO:0000256" key="1">
    <source>
        <dbReference type="ARBA" id="ARBA00000085"/>
    </source>
</evidence>
<dbReference type="InterPro" id="IPR003594">
    <property type="entry name" value="HATPase_dom"/>
</dbReference>
<feature type="domain" description="PAS" evidence="14">
    <location>
        <begin position="116"/>
        <end position="152"/>
    </location>
</feature>